<dbReference type="InterPro" id="IPR020458">
    <property type="entry name" value="Znf_DskA_TraR_CS"/>
</dbReference>
<dbReference type="PROSITE" id="PS01102">
    <property type="entry name" value="ZF_DKSA_1"/>
    <property type="match status" value="1"/>
</dbReference>
<evidence type="ECO:0000313" key="9">
    <source>
        <dbReference type="Proteomes" id="UP000616839"/>
    </source>
</evidence>
<proteinExistence type="predicted"/>
<feature type="coiled-coil region" evidence="5">
    <location>
        <begin position="155"/>
        <end position="189"/>
    </location>
</feature>
<evidence type="ECO:0000256" key="2">
    <source>
        <dbReference type="ARBA" id="ARBA00022771"/>
    </source>
</evidence>
<gene>
    <name evidence="8" type="ORF">IE331_06280</name>
</gene>
<dbReference type="Pfam" id="PF01258">
    <property type="entry name" value="zf-dskA_traR"/>
    <property type="match status" value="1"/>
</dbReference>
<dbReference type="InterPro" id="IPR037187">
    <property type="entry name" value="DnaK_N"/>
</dbReference>
<organism evidence="8 9">
    <name type="scientific">Nocardioides donggukensis</name>
    <dbReference type="NCBI Taxonomy" id="2774019"/>
    <lineage>
        <taxon>Bacteria</taxon>
        <taxon>Bacillati</taxon>
        <taxon>Actinomycetota</taxon>
        <taxon>Actinomycetes</taxon>
        <taxon>Propionibacteriales</taxon>
        <taxon>Nocardioidaceae</taxon>
        <taxon>Nocardioides</taxon>
    </lineage>
</organism>
<dbReference type="SUPFAM" id="SSF57716">
    <property type="entry name" value="Glucocorticoid receptor-like (DNA-binding domain)"/>
    <property type="match status" value="1"/>
</dbReference>
<keyword evidence="5" id="KW-0175">Coiled coil</keyword>
<feature type="compositionally biased region" description="Basic residues" evidence="6">
    <location>
        <begin position="67"/>
        <end position="86"/>
    </location>
</feature>
<dbReference type="AlphaFoldDB" id="A0A927K585"/>
<dbReference type="Proteomes" id="UP000616839">
    <property type="component" value="Unassembled WGS sequence"/>
</dbReference>
<dbReference type="PANTHER" id="PTHR33823:SF2">
    <property type="entry name" value="RNA POLYMERASE-BINDING TRANSCRIPTION FACTOR DKSA"/>
    <property type="match status" value="1"/>
</dbReference>
<feature type="region of interest" description="Disordered" evidence="6">
    <location>
        <begin position="1"/>
        <end position="142"/>
    </location>
</feature>
<accession>A0A927K585</accession>
<feature type="compositionally biased region" description="Low complexity" evidence="6">
    <location>
        <begin position="27"/>
        <end position="52"/>
    </location>
</feature>
<evidence type="ECO:0000256" key="3">
    <source>
        <dbReference type="ARBA" id="ARBA00022833"/>
    </source>
</evidence>
<name>A0A927K585_9ACTN</name>
<feature type="zinc finger region" description="dksA C4-type" evidence="4">
    <location>
        <begin position="240"/>
        <end position="264"/>
    </location>
</feature>
<evidence type="ECO:0000313" key="8">
    <source>
        <dbReference type="EMBL" id="MBD8869228.1"/>
    </source>
</evidence>
<dbReference type="InterPro" id="IPR000962">
    <property type="entry name" value="Znf_DskA_TraR"/>
</dbReference>
<dbReference type="GO" id="GO:0008270">
    <property type="term" value="F:zinc ion binding"/>
    <property type="evidence" value="ECO:0007669"/>
    <property type="project" value="UniProtKB-KW"/>
</dbReference>
<feature type="compositionally biased region" description="Basic residues" evidence="6">
    <location>
        <begin position="117"/>
        <end position="136"/>
    </location>
</feature>
<evidence type="ECO:0000256" key="6">
    <source>
        <dbReference type="SAM" id="MobiDB-lite"/>
    </source>
</evidence>
<keyword evidence="3" id="KW-0862">Zinc</keyword>
<feature type="domain" description="Zinc finger DksA/TraR C4-type" evidence="7">
    <location>
        <begin position="235"/>
        <end position="270"/>
    </location>
</feature>
<dbReference type="RefSeq" id="WP_192141488.1">
    <property type="nucleotide sequence ID" value="NZ_JACYXZ010000001.1"/>
</dbReference>
<keyword evidence="1" id="KW-0479">Metal-binding</keyword>
<comment type="caution">
    <text evidence="8">The sequence shown here is derived from an EMBL/GenBank/DDBJ whole genome shotgun (WGS) entry which is preliminary data.</text>
</comment>
<keyword evidence="2" id="KW-0863">Zinc-finger</keyword>
<sequence length="271" mass="27921">MASSTRKSLTGSAAAAAKRVIGRRGKASAAAVAAPSTSAAKKTSATKASAGKPAKKAATKAPATKAPTKKAPAKKAAAKAPAKKAATKAPAKKTATEKTAAKAPAKKAATKTATKAPAKKAAKAPAKKSAPRKTSAKKAPASALVVKEGEGAWTKAELDEVLVELNETADRLRAELHDQEEELAGLMRDAGDGAGHDQADMGATSFERDHELTVVANARDMLAQIERALGRIEDGSYGICESCGNPIGKMRVMAFPRATLCLSCKQREERR</sequence>
<keyword evidence="9" id="KW-1185">Reference proteome</keyword>
<feature type="compositionally biased region" description="Polar residues" evidence="6">
    <location>
        <begin position="1"/>
        <end position="11"/>
    </location>
</feature>
<dbReference type="PANTHER" id="PTHR33823">
    <property type="entry name" value="RNA POLYMERASE-BINDING TRANSCRIPTION FACTOR DKSA-RELATED"/>
    <property type="match status" value="1"/>
</dbReference>
<dbReference type="EMBL" id="JACYXZ010000001">
    <property type="protein sequence ID" value="MBD8869228.1"/>
    <property type="molecule type" value="Genomic_DNA"/>
</dbReference>
<protein>
    <submittedName>
        <fullName evidence="8">TraR/DksA C4-type zinc finger protein</fullName>
    </submittedName>
</protein>
<dbReference type="SUPFAM" id="SSF109635">
    <property type="entry name" value="DnaK suppressor protein DksA, alpha-hairpin domain"/>
    <property type="match status" value="1"/>
</dbReference>
<evidence type="ECO:0000256" key="1">
    <source>
        <dbReference type="ARBA" id="ARBA00022723"/>
    </source>
</evidence>
<evidence type="ECO:0000256" key="4">
    <source>
        <dbReference type="PROSITE-ProRule" id="PRU00510"/>
    </source>
</evidence>
<evidence type="ECO:0000259" key="7">
    <source>
        <dbReference type="Pfam" id="PF01258"/>
    </source>
</evidence>
<reference evidence="8" key="1">
    <citation type="submission" date="2020-09" db="EMBL/GenBank/DDBJ databases">
        <title>Nocardioides sp. strain MJB4 16S ribosomal RNA gene Genome sequencing and assembly.</title>
        <authorList>
            <person name="Kim I."/>
        </authorList>
    </citation>
    <scope>NUCLEOTIDE SEQUENCE</scope>
    <source>
        <strain evidence="8">MJB4</strain>
    </source>
</reference>
<evidence type="ECO:0000256" key="5">
    <source>
        <dbReference type="SAM" id="Coils"/>
    </source>
</evidence>
<dbReference type="PROSITE" id="PS51128">
    <property type="entry name" value="ZF_DKSA_2"/>
    <property type="match status" value="1"/>
</dbReference>
<dbReference type="Gene3D" id="1.20.120.910">
    <property type="entry name" value="DksA, coiled-coil domain"/>
    <property type="match status" value="1"/>
</dbReference>